<dbReference type="AlphaFoldDB" id="A0A9W9S1M7"/>
<keyword evidence="4" id="KW-0328">Glycosyltransferase</keyword>
<evidence type="ECO:0000313" key="9">
    <source>
        <dbReference type="EMBL" id="KAJ5368974.1"/>
    </source>
</evidence>
<evidence type="ECO:0000256" key="5">
    <source>
        <dbReference type="ARBA" id="ARBA00022679"/>
    </source>
</evidence>
<dbReference type="PANTHER" id="PTHR47779">
    <property type="entry name" value="SYNTHASE (CCG-9), PUTATIVE (AFU_ORTHOLOGUE AFUA_3G12100)-RELATED"/>
    <property type="match status" value="1"/>
</dbReference>
<evidence type="ECO:0008006" key="11">
    <source>
        <dbReference type="Google" id="ProtNLM"/>
    </source>
</evidence>
<keyword evidence="10" id="KW-1185">Reference proteome</keyword>
<gene>
    <name evidence="9" type="ORF">N7496_008734</name>
</gene>
<evidence type="ECO:0000256" key="6">
    <source>
        <dbReference type="ARBA" id="ARBA00023277"/>
    </source>
</evidence>
<dbReference type="InterPro" id="IPR052078">
    <property type="entry name" value="Trehalose_Metab_GTase"/>
</dbReference>
<evidence type="ECO:0000256" key="4">
    <source>
        <dbReference type="ARBA" id="ARBA00022676"/>
    </source>
</evidence>
<dbReference type="InterPro" id="IPR049438">
    <property type="entry name" value="TreT_GT1"/>
</dbReference>
<reference evidence="9" key="1">
    <citation type="submission" date="2022-11" db="EMBL/GenBank/DDBJ databases">
        <authorList>
            <person name="Petersen C."/>
        </authorList>
    </citation>
    <scope>NUCLEOTIDE SEQUENCE</scope>
    <source>
        <strain evidence="9">IBT 29864</strain>
    </source>
</reference>
<evidence type="ECO:0000256" key="3">
    <source>
        <dbReference type="ARBA" id="ARBA00022526"/>
    </source>
</evidence>
<proteinExistence type="inferred from homology"/>
<sequence>MDELRNYIETHSEKILGVAFARTLHSHVPGLCSQLWAELDILPILLEEESDIDASPENVTRVHFDRKPLDEQAESLSRKCIRYTFDLMHKLDILLWMFGVAHETDHKSTDSLDRPNCLLYMLDSMVELKWILHSIFDWQIGAHFGEPATPQGGGVALMRHALLRLAHELEVDFKWYVPKPRPGVFRITKTNHNILQGVSDSSERLSSDSQQQLIDWIEDNAERYWTQRGGPLCRTSDGGADIVIVDDSQMPRLVSIAKEIDRQRPVIFRSHIQLRSDLIAVPGSPQEEVWNFLWEHLREADVFISHPVARLDGLNKEMREYDTAFYGCQFNQLCRDAEMTVVQYPDDDPDGFIIYDAALRYIANSMPYLSTMISIMRLGPSDQILNTLLSKAHIVLQLSSQEGFEVKVSEALHKGKPVIATRAGGIPLQIDHGTTGYLVDVGDTDSVAQYMLDLWTDDDLYDRMSANSSRHTCDEISTVGNALNWLFLSCKLSRGERLQLNQRWIQDLARMDVGREYNAAEKRLKRSIA</sequence>
<evidence type="ECO:0000259" key="8">
    <source>
        <dbReference type="Pfam" id="PF21269"/>
    </source>
</evidence>
<evidence type="ECO:0000256" key="2">
    <source>
        <dbReference type="ARBA" id="ARBA00011738"/>
    </source>
</evidence>
<feature type="domain" description="Trehalose synthase N-terminal" evidence="8">
    <location>
        <begin position="148"/>
        <end position="306"/>
    </location>
</feature>
<dbReference type="SUPFAM" id="SSF53756">
    <property type="entry name" value="UDP-Glycosyltransferase/glycogen phosphorylase"/>
    <property type="match status" value="1"/>
</dbReference>
<dbReference type="RefSeq" id="XP_056553716.1">
    <property type="nucleotide sequence ID" value="XM_056701653.1"/>
</dbReference>
<keyword evidence="3" id="KW-0313">Glucose metabolism</keyword>
<dbReference type="OrthoDB" id="937291at2759"/>
<comment type="subunit">
    <text evidence="2">Homodimer.</text>
</comment>
<organism evidence="9 10">
    <name type="scientific">Penicillium cataractarum</name>
    <dbReference type="NCBI Taxonomy" id="2100454"/>
    <lineage>
        <taxon>Eukaryota</taxon>
        <taxon>Fungi</taxon>
        <taxon>Dikarya</taxon>
        <taxon>Ascomycota</taxon>
        <taxon>Pezizomycotina</taxon>
        <taxon>Eurotiomycetes</taxon>
        <taxon>Eurotiomycetidae</taxon>
        <taxon>Eurotiales</taxon>
        <taxon>Aspergillaceae</taxon>
        <taxon>Penicillium</taxon>
    </lineage>
</organism>
<dbReference type="EMBL" id="JAPZBS010000007">
    <property type="protein sequence ID" value="KAJ5368974.1"/>
    <property type="molecule type" value="Genomic_DNA"/>
</dbReference>
<evidence type="ECO:0000256" key="1">
    <source>
        <dbReference type="ARBA" id="ARBA00009481"/>
    </source>
</evidence>
<dbReference type="Proteomes" id="UP001147782">
    <property type="component" value="Unassembled WGS sequence"/>
</dbReference>
<dbReference type="GeneID" id="81440832"/>
<dbReference type="Pfam" id="PF00534">
    <property type="entry name" value="Glycos_transf_1"/>
    <property type="match status" value="1"/>
</dbReference>
<dbReference type="GO" id="GO:0016757">
    <property type="term" value="F:glycosyltransferase activity"/>
    <property type="evidence" value="ECO:0007669"/>
    <property type="project" value="UniProtKB-KW"/>
</dbReference>
<reference evidence="9" key="2">
    <citation type="journal article" date="2023" name="IMA Fungus">
        <title>Comparative genomic study of the Penicillium genus elucidates a diverse pangenome and 15 lateral gene transfer events.</title>
        <authorList>
            <person name="Petersen C."/>
            <person name="Sorensen T."/>
            <person name="Nielsen M.R."/>
            <person name="Sondergaard T.E."/>
            <person name="Sorensen J.L."/>
            <person name="Fitzpatrick D.A."/>
            <person name="Frisvad J.C."/>
            <person name="Nielsen K.L."/>
        </authorList>
    </citation>
    <scope>NUCLEOTIDE SEQUENCE</scope>
    <source>
        <strain evidence="9">IBT 29864</strain>
    </source>
</reference>
<comment type="similarity">
    <text evidence="1">Belongs to the glycosyltransferase group 1 family. Glycosyltransferase 4 subfamily.</text>
</comment>
<dbReference type="Gene3D" id="3.40.50.2000">
    <property type="entry name" value="Glycogen Phosphorylase B"/>
    <property type="match status" value="2"/>
</dbReference>
<protein>
    <recommendedName>
        <fullName evidence="11">Glycosyl transferase family 1 domain-containing protein</fullName>
    </recommendedName>
</protein>
<keyword evidence="6" id="KW-0119">Carbohydrate metabolism</keyword>
<accession>A0A9W9S1M7</accession>
<name>A0A9W9S1M7_9EURO</name>
<dbReference type="GO" id="GO:0006006">
    <property type="term" value="P:glucose metabolic process"/>
    <property type="evidence" value="ECO:0007669"/>
    <property type="project" value="UniProtKB-KW"/>
</dbReference>
<evidence type="ECO:0000259" key="7">
    <source>
        <dbReference type="Pfam" id="PF00534"/>
    </source>
</evidence>
<evidence type="ECO:0000313" key="10">
    <source>
        <dbReference type="Proteomes" id="UP001147782"/>
    </source>
</evidence>
<dbReference type="Pfam" id="PF21269">
    <property type="entry name" value="TreT_GT1"/>
    <property type="match status" value="1"/>
</dbReference>
<dbReference type="InterPro" id="IPR001296">
    <property type="entry name" value="Glyco_trans_1"/>
</dbReference>
<keyword evidence="5" id="KW-0808">Transferase</keyword>
<dbReference type="PANTHER" id="PTHR47779:SF1">
    <property type="entry name" value="SYNTHASE (CCG-9), PUTATIVE (AFU_ORTHOLOGUE AFUA_3G12100)-RELATED"/>
    <property type="match status" value="1"/>
</dbReference>
<feature type="domain" description="Glycosyl transferase family 1" evidence="7">
    <location>
        <begin position="385"/>
        <end position="468"/>
    </location>
</feature>
<comment type="caution">
    <text evidence="9">The sequence shown here is derived from an EMBL/GenBank/DDBJ whole genome shotgun (WGS) entry which is preliminary data.</text>
</comment>